<evidence type="ECO:0000256" key="1">
    <source>
        <dbReference type="SAM" id="Coils"/>
    </source>
</evidence>
<dbReference type="RefSeq" id="WP_183201705.1">
    <property type="nucleotide sequence ID" value="NZ_JACIEK010000015.1"/>
</dbReference>
<proteinExistence type="predicted"/>
<comment type="caution">
    <text evidence="3">The sequence shown here is derived from an EMBL/GenBank/DDBJ whole genome shotgun (WGS) entry which is preliminary data.</text>
</comment>
<dbReference type="EMBL" id="JACIEK010000015">
    <property type="protein sequence ID" value="MBB4000121.1"/>
    <property type="molecule type" value="Genomic_DNA"/>
</dbReference>
<protein>
    <recommendedName>
        <fullName evidence="5">Conjugal transfer protein TraC</fullName>
    </recommendedName>
</protein>
<name>A0A7W6H816_9HYPH</name>
<organism evidence="3 4">
    <name type="scientific">Aureimonas pseudogalii</name>
    <dbReference type="NCBI Taxonomy" id="1744844"/>
    <lineage>
        <taxon>Bacteria</taxon>
        <taxon>Pseudomonadati</taxon>
        <taxon>Pseudomonadota</taxon>
        <taxon>Alphaproteobacteria</taxon>
        <taxon>Hyphomicrobiales</taxon>
        <taxon>Aurantimonadaceae</taxon>
        <taxon>Aureimonas</taxon>
    </lineage>
</organism>
<dbReference type="AlphaFoldDB" id="A0A7W6H816"/>
<evidence type="ECO:0008006" key="5">
    <source>
        <dbReference type="Google" id="ProtNLM"/>
    </source>
</evidence>
<sequence>MARPKANNEGSQSRSAVLRKQMDDLKAELRQVEVAEEAAFGKMARKAGLFELNVPDKDLREAVASMVATFRGNAGQKDDTAKRPQTETP</sequence>
<evidence type="ECO:0000256" key="2">
    <source>
        <dbReference type="SAM" id="MobiDB-lite"/>
    </source>
</evidence>
<keyword evidence="4" id="KW-1185">Reference proteome</keyword>
<dbReference type="Proteomes" id="UP000542776">
    <property type="component" value="Unassembled WGS sequence"/>
</dbReference>
<reference evidence="3 4" key="1">
    <citation type="submission" date="2020-08" db="EMBL/GenBank/DDBJ databases">
        <title>Genomic Encyclopedia of Type Strains, Phase IV (KMG-IV): sequencing the most valuable type-strain genomes for metagenomic binning, comparative biology and taxonomic classification.</title>
        <authorList>
            <person name="Goeker M."/>
        </authorList>
    </citation>
    <scope>NUCLEOTIDE SEQUENCE [LARGE SCALE GENOMIC DNA]</scope>
    <source>
        <strain evidence="3 4">DSM 102238</strain>
    </source>
</reference>
<feature type="compositionally biased region" description="Basic and acidic residues" evidence="2">
    <location>
        <begin position="76"/>
        <end position="89"/>
    </location>
</feature>
<accession>A0A7W6H816</accession>
<gene>
    <name evidence="3" type="ORF">GGR04_003997</name>
</gene>
<feature type="coiled-coil region" evidence="1">
    <location>
        <begin position="8"/>
        <end position="38"/>
    </location>
</feature>
<evidence type="ECO:0000313" key="4">
    <source>
        <dbReference type="Proteomes" id="UP000542776"/>
    </source>
</evidence>
<evidence type="ECO:0000313" key="3">
    <source>
        <dbReference type="EMBL" id="MBB4000121.1"/>
    </source>
</evidence>
<keyword evidence="1" id="KW-0175">Coiled coil</keyword>
<dbReference type="InterPro" id="IPR012930">
    <property type="entry name" value="TraC"/>
</dbReference>
<feature type="region of interest" description="Disordered" evidence="2">
    <location>
        <begin position="70"/>
        <end position="89"/>
    </location>
</feature>
<dbReference type="Pfam" id="PF07820">
    <property type="entry name" value="TraC"/>
    <property type="match status" value="1"/>
</dbReference>